<feature type="region of interest" description="Disordered" evidence="1">
    <location>
        <begin position="1"/>
        <end position="58"/>
    </location>
</feature>
<dbReference type="EMBL" id="ML979137">
    <property type="protein sequence ID" value="KAF1914925.1"/>
    <property type="molecule type" value="Genomic_DNA"/>
</dbReference>
<dbReference type="Proteomes" id="UP000800096">
    <property type="component" value="Unassembled WGS sequence"/>
</dbReference>
<feature type="compositionally biased region" description="Basic and acidic residues" evidence="1">
    <location>
        <begin position="28"/>
        <end position="38"/>
    </location>
</feature>
<dbReference type="AlphaFoldDB" id="A0A6A5QH70"/>
<feature type="compositionally biased region" description="Polar residues" evidence="1">
    <location>
        <begin position="1"/>
        <end position="27"/>
    </location>
</feature>
<name>A0A6A5QH70_AMPQU</name>
<feature type="compositionally biased region" description="Acidic residues" evidence="1">
    <location>
        <begin position="297"/>
        <end position="312"/>
    </location>
</feature>
<sequence>MAELQSSNCTNAQNATRSPKQANQPQASKKDVKVDKRGSNKYSSPNHKLRSADPLPEDTDTARIQVLLKSGGTAADIAEEGYRVCRLNAALRRNLERANSELLSPLSDDNDAARISNRVNDGARMEDIAEEAYRVCRINHHLRKKANKTQTELREAKQKIAIKDDVLSEIRPEHREMRTMLQRAWGLLQNKNVRIPEDMTKAYASIMSPDLHDWQLRKHSKKATINGKQDKNESQTTANCKSKGKEVAKGTKQQKKKHGDKGKEEKDEKQGRPEKVNFLLHTQNGKTYNLAVPLGDQDSEASDTDEESEPAAEAEKQTSQPSKKRKATSTDESGSKKRRIEETSKEAEAEVLDKDKDPEAEAIPQPSKKRKGSDMEAPMAKKIRVEHDSEPEPELEEGDIDKGLEEGEIEE</sequence>
<feature type="region of interest" description="Disordered" evidence="1">
    <location>
        <begin position="220"/>
        <end position="411"/>
    </location>
</feature>
<evidence type="ECO:0000313" key="2">
    <source>
        <dbReference type="EMBL" id="KAF1914925.1"/>
    </source>
</evidence>
<evidence type="ECO:0000313" key="3">
    <source>
        <dbReference type="Proteomes" id="UP000800096"/>
    </source>
</evidence>
<proteinExistence type="predicted"/>
<gene>
    <name evidence="2" type="ORF">BDU57DRAFT_579531</name>
</gene>
<organism evidence="2 3">
    <name type="scientific">Ampelomyces quisqualis</name>
    <name type="common">Powdery mildew agent</name>
    <dbReference type="NCBI Taxonomy" id="50730"/>
    <lineage>
        <taxon>Eukaryota</taxon>
        <taxon>Fungi</taxon>
        <taxon>Dikarya</taxon>
        <taxon>Ascomycota</taxon>
        <taxon>Pezizomycotina</taxon>
        <taxon>Dothideomycetes</taxon>
        <taxon>Pleosporomycetidae</taxon>
        <taxon>Pleosporales</taxon>
        <taxon>Pleosporineae</taxon>
        <taxon>Phaeosphaeriaceae</taxon>
        <taxon>Ampelomyces</taxon>
    </lineage>
</organism>
<protein>
    <submittedName>
        <fullName evidence="2">Uncharacterized protein</fullName>
    </submittedName>
</protein>
<feature type="compositionally biased region" description="Basic and acidic residues" evidence="1">
    <location>
        <begin position="333"/>
        <end position="359"/>
    </location>
</feature>
<keyword evidence="3" id="KW-1185">Reference proteome</keyword>
<evidence type="ECO:0000256" key="1">
    <source>
        <dbReference type="SAM" id="MobiDB-lite"/>
    </source>
</evidence>
<reference evidence="2" key="1">
    <citation type="journal article" date="2020" name="Stud. Mycol.">
        <title>101 Dothideomycetes genomes: a test case for predicting lifestyles and emergence of pathogens.</title>
        <authorList>
            <person name="Haridas S."/>
            <person name="Albert R."/>
            <person name="Binder M."/>
            <person name="Bloem J."/>
            <person name="Labutti K."/>
            <person name="Salamov A."/>
            <person name="Andreopoulos B."/>
            <person name="Baker S."/>
            <person name="Barry K."/>
            <person name="Bills G."/>
            <person name="Bluhm B."/>
            <person name="Cannon C."/>
            <person name="Castanera R."/>
            <person name="Culley D."/>
            <person name="Daum C."/>
            <person name="Ezra D."/>
            <person name="Gonzalez J."/>
            <person name="Henrissat B."/>
            <person name="Kuo A."/>
            <person name="Liang C."/>
            <person name="Lipzen A."/>
            <person name="Lutzoni F."/>
            <person name="Magnuson J."/>
            <person name="Mondo S."/>
            <person name="Nolan M."/>
            <person name="Ohm R."/>
            <person name="Pangilinan J."/>
            <person name="Park H.-J."/>
            <person name="Ramirez L."/>
            <person name="Alfaro M."/>
            <person name="Sun H."/>
            <person name="Tritt A."/>
            <person name="Yoshinaga Y."/>
            <person name="Zwiers L.-H."/>
            <person name="Turgeon B."/>
            <person name="Goodwin S."/>
            <person name="Spatafora J."/>
            <person name="Crous P."/>
            <person name="Grigoriev I."/>
        </authorList>
    </citation>
    <scope>NUCLEOTIDE SEQUENCE</scope>
    <source>
        <strain evidence="2">HMLAC05119</strain>
    </source>
</reference>
<dbReference type="OrthoDB" id="3691136at2759"/>
<feature type="compositionally biased region" description="Basic and acidic residues" evidence="1">
    <location>
        <begin position="261"/>
        <end position="275"/>
    </location>
</feature>
<accession>A0A6A5QH70</accession>